<keyword evidence="3" id="KW-0378">Hydrolase</keyword>
<keyword evidence="4" id="KW-0862">Zinc</keyword>
<dbReference type="PANTHER" id="PTHR30471:SF3">
    <property type="entry name" value="UPF0758 PROTEIN YEES-RELATED"/>
    <property type="match status" value="1"/>
</dbReference>
<dbReference type="CDD" id="cd08071">
    <property type="entry name" value="MPN_DUF2466"/>
    <property type="match status" value="1"/>
</dbReference>
<comment type="caution">
    <text evidence="7">The sequence shown here is derived from an EMBL/GenBank/DDBJ whole genome shotgun (WGS) entry which is preliminary data.</text>
</comment>
<evidence type="ECO:0000256" key="5">
    <source>
        <dbReference type="ARBA" id="ARBA00023049"/>
    </source>
</evidence>
<keyword evidence="8" id="KW-1185">Reference proteome</keyword>
<dbReference type="Pfam" id="PF04002">
    <property type="entry name" value="RadC"/>
    <property type="match status" value="1"/>
</dbReference>
<dbReference type="Proteomes" id="UP000462014">
    <property type="component" value="Unassembled WGS sequence"/>
</dbReference>
<dbReference type="AlphaFoldDB" id="A0A7K1T087"/>
<name>A0A7K1T087_9SPHI</name>
<evidence type="ECO:0000256" key="1">
    <source>
        <dbReference type="ARBA" id="ARBA00022670"/>
    </source>
</evidence>
<dbReference type="EMBL" id="WPIK01000016">
    <property type="protein sequence ID" value="MVN22981.1"/>
    <property type="molecule type" value="Genomic_DNA"/>
</dbReference>
<dbReference type="GO" id="GO:0006508">
    <property type="term" value="P:proteolysis"/>
    <property type="evidence" value="ECO:0007669"/>
    <property type="project" value="UniProtKB-KW"/>
</dbReference>
<dbReference type="Gene3D" id="3.40.140.10">
    <property type="entry name" value="Cytidine Deaminase, domain 2"/>
    <property type="match status" value="1"/>
</dbReference>
<dbReference type="GO" id="GO:0046872">
    <property type="term" value="F:metal ion binding"/>
    <property type="evidence" value="ECO:0007669"/>
    <property type="project" value="UniProtKB-KW"/>
</dbReference>
<keyword evidence="2" id="KW-0479">Metal-binding</keyword>
<dbReference type="SUPFAM" id="SSF102712">
    <property type="entry name" value="JAB1/MPN domain"/>
    <property type="match status" value="1"/>
</dbReference>
<dbReference type="PROSITE" id="PS01302">
    <property type="entry name" value="UPF0758"/>
    <property type="match status" value="1"/>
</dbReference>
<dbReference type="PROSITE" id="PS50249">
    <property type="entry name" value="MPN"/>
    <property type="match status" value="1"/>
</dbReference>
<dbReference type="InterPro" id="IPR037518">
    <property type="entry name" value="MPN"/>
</dbReference>
<feature type="domain" description="MPN" evidence="6">
    <location>
        <begin position="31"/>
        <end position="156"/>
    </location>
</feature>
<keyword evidence="5" id="KW-0482">Metalloprotease</keyword>
<keyword evidence="1" id="KW-0645">Protease</keyword>
<dbReference type="InterPro" id="IPR020891">
    <property type="entry name" value="UPF0758_CS"/>
</dbReference>
<evidence type="ECO:0000256" key="4">
    <source>
        <dbReference type="ARBA" id="ARBA00022833"/>
    </source>
</evidence>
<evidence type="ECO:0000259" key="6">
    <source>
        <dbReference type="PROSITE" id="PS50249"/>
    </source>
</evidence>
<dbReference type="RefSeq" id="WP_157568765.1">
    <property type="nucleotide sequence ID" value="NZ_WPIK01000016.1"/>
</dbReference>
<sequence length="156" mass="17073">MKSTIQTTPLLQVAEISISYSSIVKPSQRPKIASSRDAYEIMRDNWNEGSIEHREEMRIMLLNRGNKVIGIFLVSVGGFAGTVCDPKVVFQAALKANASSIILAHNHPSGNLKPSDADLKLTEKLKKGGLLLDIAILDHLILTEEAYLSFADEGLI</sequence>
<dbReference type="PANTHER" id="PTHR30471">
    <property type="entry name" value="DNA REPAIR PROTEIN RADC"/>
    <property type="match status" value="1"/>
</dbReference>
<organism evidence="7 8">
    <name type="scientific">Mucilaginibacter arboris</name>
    <dbReference type="NCBI Taxonomy" id="2682090"/>
    <lineage>
        <taxon>Bacteria</taxon>
        <taxon>Pseudomonadati</taxon>
        <taxon>Bacteroidota</taxon>
        <taxon>Sphingobacteriia</taxon>
        <taxon>Sphingobacteriales</taxon>
        <taxon>Sphingobacteriaceae</taxon>
        <taxon>Mucilaginibacter</taxon>
    </lineage>
</organism>
<evidence type="ECO:0000256" key="2">
    <source>
        <dbReference type="ARBA" id="ARBA00022723"/>
    </source>
</evidence>
<protein>
    <submittedName>
        <fullName evidence="7">DNA repair protein</fullName>
    </submittedName>
</protein>
<reference evidence="7 8" key="1">
    <citation type="submission" date="2019-12" db="EMBL/GenBank/DDBJ databases">
        <title>Mucilaginibacter sp. HMF7410 genome sequencing and assembly.</title>
        <authorList>
            <person name="Kang H."/>
            <person name="Cha I."/>
            <person name="Kim H."/>
            <person name="Joh K."/>
        </authorList>
    </citation>
    <scope>NUCLEOTIDE SEQUENCE [LARGE SCALE GENOMIC DNA]</scope>
    <source>
        <strain evidence="7 8">HMF7410</strain>
    </source>
</reference>
<proteinExistence type="predicted"/>
<accession>A0A7K1T087</accession>
<gene>
    <name evidence="7" type="ORF">GO621_15755</name>
</gene>
<evidence type="ECO:0000313" key="8">
    <source>
        <dbReference type="Proteomes" id="UP000462014"/>
    </source>
</evidence>
<dbReference type="GO" id="GO:0008237">
    <property type="term" value="F:metallopeptidase activity"/>
    <property type="evidence" value="ECO:0007669"/>
    <property type="project" value="UniProtKB-KW"/>
</dbReference>
<evidence type="ECO:0000313" key="7">
    <source>
        <dbReference type="EMBL" id="MVN22981.1"/>
    </source>
</evidence>
<dbReference type="InterPro" id="IPR025657">
    <property type="entry name" value="RadC_JAB"/>
</dbReference>
<dbReference type="InterPro" id="IPR001405">
    <property type="entry name" value="UPF0758"/>
</dbReference>
<evidence type="ECO:0000256" key="3">
    <source>
        <dbReference type="ARBA" id="ARBA00022801"/>
    </source>
</evidence>